<organism evidence="1 2">
    <name type="scientific">Meishania litoralis</name>
    <dbReference type="NCBI Taxonomy" id="3434685"/>
    <lineage>
        <taxon>Bacteria</taxon>
        <taxon>Pseudomonadati</taxon>
        <taxon>Bacteroidota</taxon>
        <taxon>Flavobacteriia</taxon>
        <taxon>Flavobacteriales</taxon>
        <taxon>Flavobacteriaceae</taxon>
        <taxon>Meishania</taxon>
    </lineage>
</organism>
<name>A0ACC7LG43_9FLAO</name>
<keyword evidence="2" id="KW-1185">Reference proteome</keyword>
<accession>A0ACC7LG43</accession>
<evidence type="ECO:0000313" key="1">
    <source>
        <dbReference type="EMBL" id="MFH6602601.1"/>
    </source>
</evidence>
<comment type="caution">
    <text evidence="1">The sequence shown here is derived from an EMBL/GenBank/DDBJ whole genome shotgun (WGS) entry which is preliminary data.</text>
</comment>
<proteinExistence type="predicted"/>
<dbReference type="EMBL" id="JBHFPV010000001">
    <property type="protein sequence ID" value="MFH6602601.1"/>
    <property type="molecule type" value="Genomic_DNA"/>
</dbReference>
<gene>
    <name evidence="1" type="ORF">ACEZ3G_03870</name>
</gene>
<reference evidence="1" key="1">
    <citation type="submission" date="2024-09" db="EMBL/GenBank/DDBJ databases">
        <authorList>
            <person name="Liu J."/>
        </authorList>
    </citation>
    <scope>NUCLEOTIDE SEQUENCE</scope>
    <source>
        <strain evidence="1">NBU2967</strain>
    </source>
</reference>
<evidence type="ECO:0000313" key="2">
    <source>
        <dbReference type="Proteomes" id="UP001595191"/>
    </source>
</evidence>
<sequence length="800" mass="92324">MNKINLSAYQPIVDIQDNIIFANNGNVVLCYEGTLPEIYSLSEKDFEDIHGAWFQALKSLPIGTVVQKQDIYLKKTYTSEALPDTTFLEKATHDHFKGRDYMEHRCFLFFTLTKNKALNNSKYVNPFRKVSNGIVQRLDDNIKSFIGAVSDSVSFINNSRKMSFISLKAKEIQQLTNGYFNGFNDGFDTDIILDKKSVNIGENHFDALAINSELCFGESVQSSKTNEKFTSDDFVFHQGFIDGLGLTLNENHIVNQILYLDDKQKWRKLLDKKVEELNKSSNFGSQNKVVLGKIQHILDQINADDNARIIRGHLNIIYWDKNPENLSRIGSKIKTEFKELDIIPYYPRGEERKNYILNSYCCFSSNFSNNDLYVTDLKHALCLFINNTNYNSDATGIIFNDREHNVPVLKDVWDERKKRIKARNFAIFAPTGEGKSFLANNILRQYFESGVRLVIIDLGGSYTKFAKLYPEKYTVLRYESGKNLGINPFYISDANDLTPERLEDLSVFLFELFASDLMVTKAQSVSVKKILRHYYKNTSENHSLDGFYNFIERNQKDLLDTLKIHPDYFNIISFLHVMSEYVGDGLYSFLFEVSEDQTYKIEDKRLIVFELDEVKDNKEILSVMLKLIKSAIQRTIWKNRAEKGIILFDEFAKQLKFDNVLESVEFYYQAIRKQNGAIGIILQSINQLPNNSTSASILENTQVIYSLNNEKGYDELVKRLNLSSHDLNQLKSIKNNLSGPRKYTEMFIKIGKESNIFRLEVPKEVYAAYLTDGQENEAIMAIYEKTNDMELAIKEFTSKT</sequence>
<dbReference type="Proteomes" id="UP001595191">
    <property type="component" value="Unassembled WGS sequence"/>
</dbReference>
<protein>
    <submittedName>
        <fullName evidence="1">TraG family conjugative transposon ATPase</fullName>
    </submittedName>
</protein>